<sequence length="438" mass="47749">MDNRPTSEYAQPGSHHPNTVTDAPSEQKPADQNSAAAAAHYTPQPEVRPTPQYTPQPEVRPSLPSANTPQSDYGLNPPPTARSPAYQDYLHRPPQSYAPNSQPGGAAGMAQATSPFINTLPTGPRSPHSKSDAPVPIDPSLPANSPTYPPPYSPYQPQGHEMAQYQGHPPPPQHMYARPDWPHSYGQQHHGLPGPYASPATTVGSTSPLPALAGSRTPKVAVAGIVKNSVLCPSTASFLEYDWVDLNPLGLIKADSRSSLIQVYSFVPIPGAQQHKRPRRRYEEIERMYKCGWNGCEKAYGTLNHLNAHVTMQSHGAKRTPEEFKEIRKEWKARKKEEEAQRKAIEERERAAAQAAQANQVEPPNPSDPSHGQPPAYAGGVRPQLPPIGYQPADSQVPSQYGGPPGGGMVYQNNAQMAYPPNYPHSPYQSGPVYPQRE</sequence>
<keyword evidence="1" id="KW-0862">Zinc</keyword>
<dbReference type="STRING" id="40296.A0A0A2LKR6"/>
<feature type="compositionally biased region" description="Polar residues" evidence="2">
    <location>
        <begin position="64"/>
        <end position="73"/>
    </location>
</feature>
<keyword evidence="5" id="KW-1185">Reference proteome</keyword>
<dbReference type="OrthoDB" id="1939603at2759"/>
<evidence type="ECO:0000256" key="2">
    <source>
        <dbReference type="SAM" id="MobiDB-lite"/>
    </source>
</evidence>
<dbReference type="OMA" id="TTWRNIR"/>
<feature type="compositionally biased region" description="Basic and acidic residues" evidence="2">
    <location>
        <begin position="332"/>
        <end position="351"/>
    </location>
</feature>
<dbReference type="PANTHER" id="PTHR36167:SF3">
    <property type="entry name" value="C2H2 FINGER DOMAIN TRANSCRIPTION FACTOR (EUROFUNG)-RELATED"/>
    <property type="match status" value="1"/>
</dbReference>
<dbReference type="InterPro" id="IPR039327">
    <property type="entry name" value="CON7-like"/>
</dbReference>
<proteinExistence type="predicted"/>
<protein>
    <submittedName>
        <fullName evidence="4">Zinc finger, C2H2</fullName>
    </submittedName>
</protein>
<dbReference type="EMBL" id="JQGA01000226">
    <property type="protein sequence ID" value="KGO77015.1"/>
    <property type="molecule type" value="Genomic_DNA"/>
</dbReference>
<feature type="region of interest" description="Disordered" evidence="2">
    <location>
        <begin position="1"/>
        <end position="202"/>
    </location>
</feature>
<dbReference type="PhylomeDB" id="A0A0A2LKR6"/>
<evidence type="ECO:0000313" key="5">
    <source>
        <dbReference type="Proteomes" id="UP000030104"/>
    </source>
</evidence>
<dbReference type="GO" id="GO:0008270">
    <property type="term" value="F:zinc ion binding"/>
    <property type="evidence" value="ECO:0007669"/>
    <property type="project" value="UniProtKB-KW"/>
</dbReference>
<dbReference type="AlphaFoldDB" id="A0A0A2LKR6"/>
<dbReference type="Gene3D" id="3.30.160.60">
    <property type="entry name" value="Classic Zinc Finger"/>
    <property type="match status" value="1"/>
</dbReference>
<feature type="compositionally biased region" description="Polar residues" evidence="2">
    <location>
        <begin position="111"/>
        <end position="121"/>
    </location>
</feature>
<keyword evidence="1" id="KW-0863">Zinc-finger</keyword>
<dbReference type="PANTHER" id="PTHR36167">
    <property type="entry name" value="C2H2 FINGER DOMAIN TRANSCRIPTION FACTOR (EUROFUNG)-RELATED"/>
    <property type="match status" value="1"/>
</dbReference>
<organism evidence="4 5">
    <name type="scientific">Penicillium italicum</name>
    <name type="common">Blue mold</name>
    <dbReference type="NCBI Taxonomy" id="40296"/>
    <lineage>
        <taxon>Eukaryota</taxon>
        <taxon>Fungi</taxon>
        <taxon>Dikarya</taxon>
        <taxon>Ascomycota</taxon>
        <taxon>Pezizomycotina</taxon>
        <taxon>Eurotiomycetes</taxon>
        <taxon>Eurotiomycetidae</taxon>
        <taxon>Eurotiales</taxon>
        <taxon>Aspergillaceae</taxon>
        <taxon>Penicillium</taxon>
    </lineage>
</organism>
<reference evidence="4 5" key="1">
    <citation type="journal article" date="2015" name="Mol. Plant Microbe Interact.">
        <title>Genome, transcriptome, and functional analyses of Penicillium expansum provide new insights into secondary metabolism and pathogenicity.</title>
        <authorList>
            <person name="Ballester A.R."/>
            <person name="Marcet-Houben M."/>
            <person name="Levin E."/>
            <person name="Sela N."/>
            <person name="Selma-Lazaro C."/>
            <person name="Carmona L."/>
            <person name="Wisniewski M."/>
            <person name="Droby S."/>
            <person name="Gonzalez-Candelas L."/>
            <person name="Gabaldon T."/>
        </authorList>
    </citation>
    <scope>NUCLEOTIDE SEQUENCE [LARGE SCALE GENOMIC DNA]</scope>
    <source>
        <strain evidence="4 5">PHI-1</strain>
    </source>
</reference>
<dbReference type="InterPro" id="IPR013087">
    <property type="entry name" value="Znf_C2H2_type"/>
</dbReference>
<keyword evidence="1" id="KW-0479">Metal-binding</keyword>
<feature type="region of interest" description="Disordered" evidence="2">
    <location>
        <begin position="332"/>
        <end position="438"/>
    </location>
</feature>
<accession>A0A0A2LKR6</accession>
<name>A0A0A2LKR6_PENIT</name>
<gene>
    <name evidence="4" type="ORF">PITC_004360</name>
</gene>
<evidence type="ECO:0000256" key="1">
    <source>
        <dbReference type="PROSITE-ProRule" id="PRU00042"/>
    </source>
</evidence>
<feature type="compositionally biased region" description="Polar residues" evidence="2">
    <location>
        <begin position="16"/>
        <end position="35"/>
    </location>
</feature>
<evidence type="ECO:0000313" key="4">
    <source>
        <dbReference type="EMBL" id="KGO77015.1"/>
    </source>
</evidence>
<dbReference type="PROSITE" id="PS00028">
    <property type="entry name" value="ZINC_FINGER_C2H2_1"/>
    <property type="match status" value="1"/>
</dbReference>
<feature type="domain" description="C2H2-type" evidence="3">
    <location>
        <begin position="289"/>
        <end position="320"/>
    </location>
</feature>
<dbReference type="Proteomes" id="UP000030104">
    <property type="component" value="Unassembled WGS sequence"/>
</dbReference>
<comment type="caution">
    <text evidence="4">The sequence shown here is derived from an EMBL/GenBank/DDBJ whole genome shotgun (WGS) entry which is preliminary data.</text>
</comment>
<dbReference type="GO" id="GO:0006355">
    <property type="term" value="P:regulation of DNA-templated transcription"/>
    <property type="evidence" value="ECO:0007669"/>
    <property type="project" value="InterPro"/>
</dbReference>
<evidence type="ECO:0000259" key="3">
    <source>
        <dbReference type="PROSITE" id="PS50157"/>
    </source>
</evidence>
<dbReference type="HOGENOM" id="CLU_030366_0_0_1"/>
<dbReference type="PROSITE" id="PS50157">
    <property type="entry name" value="ZINC_FINGER_C2H2_2"/>
    <property type="match status" value="1"/>
</dbReference>